<evidence type="ECO:0000256" key="2">
    <source>
        <dbReference type="ARBA" id="ARBA00012513"/>
    </source>
</evidence>
<proteinExistence type="inferred from homology"/>
<evidence type="ECO:0000256" key="7">
    <source>
        <dbReference type="ARBA" id="ARBA00022777"/>
    </source>
</evidence>
<comment type="catalytic activity">
    <reaction evidence="9">
        <text>L-threonyl-[protein] + ATP = O-phospho-L-threonyl-[protein] + ADP + H(+)</text>
        <dbReference type="Rhea" id="RHEA:46608"/>
        <dbReference type="Rhea" id="RHEA-COMP:11060"/>
        <dbReference type="Rhea" id="RHEA-COMP:11605"/>
        <dbReference type="ChEBI" id="CHEBI:15378"/>
        <dbReference type="ChEBI" id="CHEBI:30013"/>
        <dbReference type="ChEBI" id="CHEBI:30616"/>
        <dbReference type="ChEBI" id="CHEBI:61977"/>
        <dbReference type="ChEBI" id="CHEBI:456216"/>
        <dbReference type="EC" id="2.7.11.1"/>
    </reaction>
</comment>
<dbReference type="InterPro" id="IPR000719">
    <property type="entry name" value="Prot_kinase_dom"/>
</dbReference>
<evidence type="ECO:0000259" key="12">
    <source>
        <dbReference type="PROSITE" id="PS50011"/>
    </source>
</evidence>
<dbReference type="GeneTree" id="ENSGT00940000154089"/>
<dbReference type="FunFam" id="1.10.510.10:FF:000094">
    <property type="entry name" value="MAP kinase-activated protein kinase 2"/>
    <property type="match status" value="1"/>
</dbReference>
<comment type="catalytic activity">
    <reaction evidence="10">
        <text>L-seryl-[protein] + ATP = O-phospho-L-seryl-[protein] + ADP + H(+)</text>
        <dbReference type="Rhea" id="RHEA:17989"/>
        <dbReference type="Rhea" id="RHEA-COMP:9863"/>
        <dbReference type="Rhea" id="RHEA-COMP:11604"/>
        <dbReference type="ChEBI" id="CHEBI:15378"/>
        <dbReference type="ChEBI" id="CHEBI:29999"/>
        <dbReference type="ChEBI" id="CHEBI:30616"/>
        <dbReference type="ChEBI" id="CHEBI:83421"/>
        <dbReference type="ChEBI" id="CHEBI:456216"/>
        <dbReference type="EC" id="2.7.11.1"/>
    </reaction>
</comment>
<evidence type="ECO:0000256" key="11">
    <source>
        <dbReference type="SAM" id="MobiDB-lite"/>
    </source>
</evidence>
<reference evidence="14" key="3">
    <citation type="journal article" date="2014" name="Nature">
        <title>Elephant shark genome provides unique insights into gnathostome evolution.</title>
        <authorList>
            <consortium name="International Elephant Shark Genome Sequencing Consortium"/>
            <person name="Venkatesh B."/>
            <person name="Lee A.P."/>
            <person name="Ravi V."/>
            <person name="Maurya A.K."/>
            <person name="Lian M.M."/>
            <person name="Swann J.B."/>
            <person name="Ohta Y."/>
            <person name="Flajnik M.F."/>
            <person name="Sutoh Y."/>
            <person name="Kasahara M."/>
            <person name="Hoon S."/>
            <person name="Gangu V."/>
            <person name="Roy S.W."/>
            <person name="Irimia M."/>
            <person name="Korzh V."/>
            <person name="Kondrychyn I."/>
            <person name="Lim Z.W."/>
            <person name="Tay B.H."/>
            <person name="Tohari S."/>
            <person name="Kong K.W."/>
            <person name="Ho S."/>
            <person name="Lorente-Galdos B."/>
            <person name="Quilez J."/>
            <person name="Marques-Bonet T."/>
            <person name="Raney B.J."/>
            <person name="Ingham P.W."/>
            <person name="Tay A."/>
            <person name="Hillier L.W."/>
            <person name="Minx P."/>
            <person name="Boehm T."/>
            <person name="Wilson R.K."/>
            <person name="Brenner S."/>
            <person name="Warren W.C."/>
        </authorList>
    </citation>
    <scope>NUCLEOTIDE SEQUENCE [LARGE SCALE GENOMIC DNA]</scope>
</reference>
<dbReference type="Gene3D" id="4.10.1170.10">
    <property type="entry name" value="MAP kinase activated protein kinase 2"/>
    <property type="match status" value="1"/>
</dbReference>
<reference evidence="13" key="4">
    <citation type="submission" date="2025-08" db="UniProtKB">
        <authorList>
            <consortium name="Ensembl"/>
        </authorList>
    </citation>
    <scope>IDENTIFICATION</scope>
</reference>
<evidence type="ECO:0000256" key="9">
    <source>
        <dbReference type="ARBA" id="ARBA00047899"/>
    </source>
</evidence>
<dbReference type="FunFam" id="3.30.200.20:FF:000156">
    <property type="entry name" value="MAP kinase-activated protein kinase 3"/>
    <property type="match status" value="1"/>
</dbReference>
<dbReference type="SMART" id="SM00220">
    <property type="entry name" value="S_TKc"/>
    <property type="match status" value="1"/>
</dbReference>
<dbReference type="SUPFAM" id="SSF56112">
    <property type="entry name" value="Protein kinase-like (PK-like)"/>
    <property type="match status" value="1"/>
</dbReference>
<dbReference type="InterPro" id="IPR011009">
    <property type="entry name" value="Kinase-like_dom_sf"/>
</dbReference>
<keyword evidence="14" id="KW-1185">Reference proteome</keyword>
<evidence type="ECO:0000313" key="13">
    <source>
        <dbReference type="Ensembl" id="ENSCMIP00000049150.1"/>
    </source>
</evidence>
<protein>
    <recommendedName>
        <fullName evidence="2">non-specific serine/threonine protein kinase</fullName>
        <ecNumber evidence="2">2.7.11.1</ecNumber>
    </recommendedName>
</protein>
<evidence type="ECO:0000256" key="6">
    <source>
        <dbReference type="ARBA" id="ARBA00022741"/>
    </source>
</evidence>
<evidence type="ECO:0000313" key="14">
    <source>
        <dbReference type="Proteomes" id="UP000314986"/>
    </source>
</evidence>
<keyword evidence="8" id="KW-0067">ATP-binding</keyword>
<evidence type="ECO:0000256" key="8">
    <source>
        <dbReference type="ARBA" id="ARBA00022840"/>
    </source>
</evidence>
<sequence>MTCRLSRALQPAFSSTTASTSPSPPSHPRSSPPAPYSPADQIRYRLLRSEIPPRTSLLPGTGSILYDSPKARREVDLHRRASNTLHIVQIINIYENMHHGKRCLLIVMECMEGGELFSRIQERGDQAFTEREASEIMRDVGSAIQNLHLMNIAHRDVKPENLLYTSKATNPILKLTDFGFAKETTLHNSLATPCYTPYYVAPEVLGPEKYDKSCDMWSLGVIMYILLCGYPPFYSNHGLAISPGMKKRIRMGQYEFPNPEWSDVSEEAKDLIRQVLKTDPTERMTITEFMNHPWINQSMVVPQTPLHTSRVLQEEKDMWEDVKDEMTSALATMRVDYDQVTIKDLDKTSNPLLNKRRKKQNPSSSSSASSSAICSNQ</sequence>
<organism evidence="13 14">
    <name type="scientific">Callorhinchus milii</name>
    <name type="common">Ghost shark</name>
    <dbReference type="NCBI Taxonomy" id="7868"/>
    <lineage>
        <taxon>Eukaryota</taxon>
        <taxon>Metazoa</taxon>
        <taxon>Chordata</taxon>
        <taxon>Craniata</taxon>
        <taxon>Vertebrata</taxon>
        <taxon>Chondrichthyes</taxon>
        <taxon>Holocephali</taxon>
        <taxon>Chimaeriformes</taxon>
        <taxon>Callorhinchidae</taxon>
        <taxon>Callorhinchus</taxon>
    </lineage>
</organism>
<name>A0A4W3KKU0_CALMI</name>
<evidence type="ECO:0000256" key="10">
    <source>
        <dbReference type="ARBA" id="ARBA00048679"/>
    </source>
</evidence>
<feature type="region of interest" description="Disordered" evidence="11">
    <location>
        <begin position="1"/>
        <end position="38"/>
    </location>
</feature>
<evidence type="ECO:0000256" key="5">
    <source>
        <dbReference type="ARBA" id="ARBA00022679"/>
    </source>
</evidence>
<feature type="domain" description="Protein kinase" evidence="12">
    <location>
        <begin position="1"/>
        <end position="295"/>
    </location>
</feature>
<evidence type="ECO:0000256" key="1">
    <source>
        <dbReference type="ARBA" id="ARBA00006692"/>
    </source>
</evidence>
<reference evidence="13" key="5">
    <citation type="submission" date="2025-09" db="UniProtKB">
        <authorList>
            <consortium name="Ensembl"/>
        </authorList>
    </citation>
    <scope>IDENTIFICATION</scope>
</reference>
<feature type="compositionally biased region" description="Low complexity" evidence="11">
    <location>
        <begin position="363"/>
        <end position="377"/>
    </location>
</feature>
<feature type="compositionally biased region" description="Low complexity" evidence="11">
    <location>
        <begin position="11"/>
        <end position="21"/>
    </location>
</feature>
<dbReference type="Pfam" id="PF00069">
    <property type="entry name" value="Pkinase"/>
    <property type="match status" value="1"/>
</dbReference>
<evidence type="ECO:0000256" key="3">
    <source>
        <dbReference type="ARBA" id="ARBA00022527"/>
    </source>
</evidence>
<dbReference type="InterPro" id="IPR027442">
    <property type="entry name" value="MAPKAPK_C"/>
</dbReference>
<feature type="region of interest" description="Disordered" evidence="11">
    <location>
        <begin position="347"/>
        <end position="377"/>
    </location>
</feature>
<dbReference type="OMA" id="PSPEWDC"/>
<evidence type="ECO:0000256" key="4">
    <source>
        <dbReference type="ARBA" id="ARBA00022553"/>
    </source>
</evidence>
<gene>
    <name evidence="13" type="primary">LOC103176715</name>
</gene>
<dbReference type="InParanoid" id="A0A4W3KKU0"/>
<dbReference type="AlphaFoldDB" id="A0A4W3KKU0"/>
<dbReference type="GO" id="GO:0004674">
    <property type="term" value="F:protein serine/threonine kinase activity"/>
    <property type="evidence" value="ECO:0007669"/>
    <property type="project" value="UniProtKB-KW"/>
</dbReference>
<keyword evidence="4" id="KW-0597">Phosphoprotein</keyword>
<dbReference type="Gene3D" id="3.30.200.20">
    <property type="entry name" value="Phosphorylase Kinase, domain 1"/>
    <property type="match status" value="1"/>
</dbReference>
<reference evidence="14" key="2">
    <citation type="journal article" date="2007" name="PLoS Biol.">
        <title>Survey sequencing and comparative analysis of the elephant shark (Callorhinchus milii) genome.</title>
        <authorList>
            <person name="Venkatesh B."/>
            <person name="Kirkness E.F."/>
            <person name="Loh Y.H."/>
            <person name="Halpern A.L."/>
            <person name="Lee A.P."/>
            <person name="Johnson J."/>
            <person name="Dandona N."/>
            <person name="Viswanathan L.D."/>
            <person name="Tay A."/>
            <person name="Venter J.C."/>
            <person name="Strausberg R.L."/>
            <person name="Brenner S."/>
        </authorList>
    </citation>
    <scope>NUCLEOTIDE SEQUENCE [LARGE SCALE GENOMIC DNA]</scope>
</reference>
<keyword evidence="3" id="KW-0723">Serine/threonine-protein kinase</keyword>
<dbReference type="InterPro" id="IPR008271">
    <property type="entry name" value="Ser/Thr_kinase_AS"/>
</dbReference>
<reference evidence="14" key="1">
    <citation type="journal article" date="2006" name="Science">
        <title>Ancient noncoding elements conserved in the human genome.</title>
        <authorList>
            <person name="Venkatesh B."/>
            <person name="Kirkness E.F."/>
            <person name="Loh Y.H."/>
            <person name="Halpern A.L."/>
            <person name="Lee A.P."/>
            <person name="Johnson J."/>
            <person name="Dandona N."/>
            <person name="Viswanathan L.D."/>
            <person name="Tay A."/>
            <person name="Venter J.C."/>
            <person name="Strausberg R.L."/>
            <person name="Brenner S."/>
        </authorList>
    </citation>
    <scope>NUCLEOTIDE SEQUENCE [LARGE SCALE GENOMIC DNA]</scope>
</reference>
<feature type="compositionally biased region" description="Pro residues" evidence="11">
    <location>
        <begin position="22"/>
        <end position="36"/>
    </location>
</feature>
<dbReference type="Gene3D" id="1.10.510.10">
    <property type="entry name" value="Transferase(Phosphotransferase) domain 1"/>
    <property type="match status" value="1"/>
</dbReference>
<accession>A0A4W3KKU0</accession>
<dbReference type="GO" id="GO:0005524">
    <property type="term" value="F:ATP binding"/>
    <property type="evidence" value="ECO:0007669"/>
    <property type="project" value="UniProtKB-KW"/>
</dbReference>
<keyword evidence="6" id="KW-0547">Nucleotide-binding</keyword>
<keyword evidence="5" id="KW-0808">Transferase</keyword>
<dbReference type="STRING" id="7868.ENSCMIP00000049150"/>
<dbReference type="PANTHER" id="PTHR24347">
    <property type="entry name" value="SERINE/THREONINE-PROTEIN KINASE"/>
    <property type="match status" value="1"/>
</dbReference>
<dbReference type="Ensembl" id="ENSCMIT00000049829.1">
    <property type="protein sequence ID" value="ENSCMIP00000049150.1"/>
    <property type="gene ID" value="ENSCMIG00000020038.1"/>
</dbReference>
<keyword evidence="7" id="KW-0418">Kinase</keyword>
<dbReference type="Proteomes" id="UP000314986">
    <property type="component" value="Unassembled WGS sequence"/>
</dbReference>
<dbReference type="PROSITE" id="PS00108">
    <property type="entry name" value="PROTEIN_KINASE_ST"/>
    <property type="match status" value="1"/>
</dbReference>
<dbReference type="EC" id="2.7.11.1" evidence="2"/>
<dbReference type="FunFam" id="4.10.1170.10:FF:000001">
    <property type="entry name" value="MAP kinase-activated protein kinase 3"/>
    <property type="match status" value="1"/>
</dbReference>
<comment type="similarity">
    <text evidence="1">Belongs to the protein kinase superfamily. CAMK Ser/Thr protein kinase family.</text>
</comment>
<dbReference type="PROSITE" id="PS50011">
    <property type="entry name" value="PROTEIN_KINASE_DOM"/>
    <property type="match status" value="1"/>
</dbReference>